<dbReference type="SUPFAM" id="SSF52058">
    <property type="entry name" value="L domain-like"/>
    <property type="match status" value="1"/>
</dbReference>
<dbReference type="PANTHER" id="PTHR45712:SF6">
    <property type="entry name" value="LUMICAN"/>
    <property type="match status" value="1"/>
</dbReference>
<dbReference type="SMART" id="SM00013">
    <property type="entry name" value="LRRNT"/>
    <property type="match status" value="1"/>
</dbReference>
<keyword evidence="13" id="KW-0325">Glycoprotein</keyword>
<dbReference type="Gene3D" id="3.80.10.10">
    <property type="entry name" value="Ribonuclease Inhibitor"/>
    <property type="match status" value="2"/>
</dbReference>
<comment type="similarity">
    <text evidence="2">Belongs to the small leucine-rich proteoglycan (SLRP) family. SLRP class II subfamily.</text>
</comment>
<organism evidence="16 17">
    <name type="scientific">Megalops atlanticus</name>
    <name type="common">Tarpon</name>
    <name type="synonym">Clupea gigantea</name>
    <dbReference type="NCBI Taxonomy" id="7932"/>
    <lineage>
        <taxon>Eukaryota</taxon>
        <taxon>Metazoa</taxon>
        <taxon>Chordata</taxon>
        <taxon>Craniata</taxon>
        <taxon>Vertebrata</taxon>
        <taxon>Euteleostomi</taxon>
        <taxon>Actinopterygii</taxon>
        <taxon>Neopterygii</taxon>
        <taxon>Teleostei</taxon>
        <taxon>Elopiformes</taxon>
        <taxon>Megalopidae</taxon>
        <taxon>Megalops</taxon>
    </lineage>
</organism>
<dbReference type="EMBL" id="JAFDVH010000023">
    <property type="protein sequence ID" value="KAG7456251.1"/>
    <property type="molecule type" value="Genomic_DNA"/>
</dbReference>
<dbReference type="PROSITE" id="PS51450">
    <property type="entry name" value="LRR"/>
    <property type="match status" value="1"/>
</dbReference>
<accession>A0A9D3PBB6</accession>
<evidence type="ECO:0000256" key="13">
    <source>
        <dbReference type="ARBA" id="ARBA00023180"/>
    </source>
</evidence>
<dbReference type="Pfam" id="PF01462">
    <property type="entry name" value="LRRNT"/>
    <property type="match status" value="1"/>
</dbReference>
<dbReference type="PROSITE" id="PS51257">
    <property type="entry name" value="PROKAR_LIPOPROTEIN"/>
    <property type="match status" value="1"/>
</dbReference>
<dbReference type="Pfam" id="PF13516">
    <property type="entry name" value="LRR_6"/>
    <property type="match status" value="1"/>
</dbReference>
<dbReference type="InterPro" id="IPR001611">
    <property type="entry name" value="Leu-rich_rpt"/>
</dbReference>
<evidence type="ECO:0000313" key="16">
    <source>
        <dbReference type="EMBL" id="KAG7456251.1"/>
    </source>
</evidence>
<feature type="domain" description="LRRNT" evidence="15">
    <location>
        <begin position="41"/>
        <end position="75"/>
    </location>
</feature>
<dbReference type="OrthoDB" id="6359842at2759"/>
<keyword evidence="17" id="KW-1185">Reference proteome</keyword>
<evidence type="ECO:0000256" key="12">
    <source>
        <dbReference type="ARBA" id="ARBA00023157"/>
    </source>
</evidence>
<keyword evidence="6" id="KW-0272">Extracellular matrix</keyword>
<dbReference type="Proteomes" id="UP001046870">
    <property type="component" value="Chromosome 23"/>
</dbReference>
<evidence type="ECO:0000256" key="5">
    <source>
        <dbReference type="ARBA" id="ARBA00022525"/>
    </source>
</evidence>
<keyword evidence="11" id="KW-0654">Proteoglycan</keyword>
<dbReference type="Pfam" id="PF13855">
    <property type="entry name" value="LRR_8"/>
    <property type="match status" value="2"/>
</dbReference>
<feature type="signal peptide" evidence="14">
    <location>
        <begin position="1"/>
        <end position="20"/>
    </location>
</feature>
<evidence type="ECO:0000256" key="8">
    <source>
        <dbReference type="ARBA" id="ARBA00022641"/>
    </source>
</evidence>
<evidence type="ECO:0000256" key="10">
    <source>
        <dbReference type="ARBA" id="ARBA00022737"/>
    </source>
</evidence>
<keyword evidence="8" id="KW-0765">Sulfation</keyword>
<gene>
    <name evidence="16" type="ORF">MATL_G00249780</name>
</gene>
<evidence type="ECO:0000256" key="6">
    <source>
        <dbReference type="ARBA" id="ARBA00022530"/>
    </source>
</evidence>
<sequence length="348" mass="38330">MSRLLPHVALLAILIGCALCQYEDYESYYGPSHMLGPSGPNCAPECDCPVNFPSAMYCDGRRLKSIPPIPPGIKYLYLQNNQIHEIKSGAFVNATDLRWLVLDHNRITTNAVEEGAFEKLVSLEKLFFSYNDLTEPVSPLAKTLNELKMIGNKLSKLPLGSLSGLANLTSIHLQENELTSEGISGAFKGLSSLVYLDVSQNRLGLLPAGVPSSLEMLYADHNEISSVPKDYLQQLPALQYLRVSHNKLADSGVPAGVFNVSSLIELDLSFNNLQTIPEVHENLENLYLQVNQISKFDIESFCKVVGPLNYSRLRHLRLDGNNLTRSSVPLEAANCLRQATELTVGATD</sequence>
<dbReference type="SMART" id="SM00364">
    <property type="entry name" value="LRR_BAC"/>
    <property type="match status" value="5"/>
</dbReference>
<dbReference type="GO" id="GO:0005615">
    <property type="term" value="C:extracellular space"/>
    <property type="evidence" value="ECO:0007669"/>
    <property type="project" value="TreeGrafter"/>
</dbReference>
<evidence type="ECO:0000256" key="2">
    <source>
        <dbReference type="ARBA" id="ARBA00005818"/>
    </source>
</evidence>
<keyword evidence="12" id="KW-1015">Disulfide bond</keyword>
<proteinExistence type="inferred from homology"/>
<dbReference type="SMART" id="SM00369">
    <property type="entry name" value="LRR_TYP"/>
    <property type="match status" value="8"/>
</dbReference>
<evidence type="ECO:0000256" key="7">
    <source>
        <dbReference type="ARBA" id="ARBA00022614"/>
    </source>
</evidence>
<evidence type="ECO:0000256" key="3">
    <source>
        <dbReference type="ARBA" id="ARBA00011719"/>
    </source>
</evidence>
<name>A0A9D3PBB6_MEGAT</name>
<evidence type="ECO:0000256" key="9">
    <source>
        <dbReference type="ARBA" id="ARBA00022729"/>
    </source>
</evidence>
<keyword evidence="9 14" id="KW-0732">Signal</keyword>
<evidence type="ECO:0000256" key="11">
    <source>
        <dbReference type="ARBA" id="ARBA00022974"/>
    </source>
</evidence>
<dbReference type="Pfam" id="PF00560">
    <property type="entry name" value="LRR_1"/>
    <property type="match status" value="1"/>
</dbReference>
<dbReference type="FunFam" id="3.80.10.10:FF:000073">
    <property type="entry name" value="Lumican"/>
    <property type="match status" value="1"/>
</dbReference>
<reference evidence="16" key="1">
    <citation type="submission" date="2021-01" db="EMBL/GenBank/DDBJ databases">
        <authorList>
            <person name="Zahm M."/>
            <person name="Roques C."/>
            <person name="Cabau C."/>
            <person name="Klopp C."/>
            <person name="Donnadieu C."/>
            <person name="Jouanno E."/>
            <person name="Lampietro C."/>
            <person name="Louis A."/>
            <person name="Herpin A."/>
            <person name="Echchiki A."/>
            <person name="Berthelot C."/>
            <person name="Parey E."/>
            <person name="Roest-Crollius H."/>
            <person name="Braasch I."/>
            <person name="Postlethwait J."/>
            <person name="Bobe J."/>
            <person name="Montfort J."/>
            <person name="Bouchez O."/>
            <person name="Begum T."/>
            <person name="Mejri S."/>
            <person name="Adams A."/>
            <person name="Chen W.-J."/>
            <person name="Guiguen Y."/>
        </authorList>
    </citation>
    <scope>NUCLEOTIDE SEQUENCE</scope>
    <source>
        <strain evidence="16">YG-15Mar2019-1</strain>
        <tissue evidence="16">Brain</tissue>
    </source>
</reference>
<keyword evidence="7" id="KW-0433">Leucine-rich repeat</keyword>
<comment type="subunit">
    <text evidence="3">Binds to laminin.</text>
</comment>
<feature type="chain" id="PRO_5038910429" description="Lumican" evidence="14">
    <location>
        <begin position="21"/>
        <end position="348"/>
    </location>
</feature>
<dbReference type="AlphaFoldDB" id="A0A9D3PBB6"/>
<dbReference type="InterPro" id="IPR050333">
    <property type="entry name" value="SLRP"/>
</dbReference>
<evidence type="ECO:0000256" key="1">
    <source>
        <dbReference type="ARBA" id="ARBA00004498"/>
    </source>
</evidence>
<dbReference type="PANTHER" id="PTHR45712">
    <property type="entry name" value="AGAP008170-PA"/>
    <property type="match status" value="1"/>
</dbReference>
<evidence type="ECO:0000256" key="4">
    <source>
        <dbReference type="ARBA" id="ARBA00013370"/>
    </source>
</evidence>
<evidence type="ECO:0000256" key="14">
    <source>
        <dbReference type="SAM" id="SignalP"/>
    </source>
</evidence>
<dbReference type="InterPro" id="IPR003591">
    <property type="entry name" value="Leu-rich_rpt_typical-subtyp"/>
</dbReference>
<keyword evidence="5" id="KW-0964">Secreted</keyword>
<comment type="caution">
    <text evidence="16">The sequence shown here is derived from an EMBL/GenBank/DDBJ whole genome shotgun (WGS) entry which is preliminary data.</text>
</comment>
<comment type="subcellular location">
    <subcellularLocation>
        <location evidence="1">Secreted</location>
        <location evidence="1">Extracellular space</location>
        <location evidence="1">Extracellular matrix</location>
    </subcellularLocation>
</comment>
<evidence type="ECO:0000259" key="15">
    <source>
        <dbReference type="SMART" id="SM00013"/>
    </source>
</evidence>
<keyword evidence="10" id="KW-0677">Repeat</keyword>
<protein>
    <recommendedName>
        <fullName evidence="4">Lumican</fullName>
    </recommendedName>
</protein>
<dbReference type="InterPro" id="IPR000372">
    <property type="entry name" value="LRRNT"/>
</dbReference>
<evidence type="ECO:0000313" key="17">
    <source>
        <dbReference type="Proteomes" id="UP001046870"/>
    </source>
</evidence>
<dbReference type="InterPro" id="IPR032675">
    <property type="entry name" value="LRR_dom_sf"/>
</dbReference>